<gene>
    <name evidence="1" type="ORF">PLEPLA_LOCUS9505</name>
</gene>
<protein>
    <submittedName>
        <fullName evidence="1">Uncharacterized protein</fullName>
    </submittedName>
</protein>
<dbReference type="Proteomes" id="UP001153269">
    <property type="component" value="Unassembled WGS sequence"/>
</dbReference>
<evidence type="ECO:0000313" key="2">
    <source>
        <dbReference type="Proteomes" id="UP001153269"/>
    </source>
</evidence>
<proteinExistence type="predicted"/>
<evidence type="ECO:0000313" key="1">
    <source>
        <dbReference type="EMBL" id="CAB1421618.1"/>
    </source>
</evidence>
<organism evidence="1 2">
    <name type="scientific">Pleuronectes platessa</name>
    <name type="common">European plaice</name>
    <dbReference type="NCBI Taxonomy" id="8262"/>
    <lineage>
        <taxon>Eukaryota</taxon>
        <taxon>Metazoa</taxon>
        <taxon>Chordata</taxon>
        <taxon>Craniata</taxon>
        <taxon>Vertebrata</taxon>
        <taxon>Euteleostomi</taxon>
        <taxon>Actinopterygii</taxon>
        <taxon>Neopterygii</taxon>
        <taxon>Teleostei</taxon>
        <taxon>Neoteleostei</taxon>
        <taxon>Acanthomorphata</taxon>
        <taxon>Carangaria</taxon>
        <taxon>Pleuronectiformes</taxon>
        <taxon>Pleuronectoidei</taxon>
        <taxon>Pleuronectidae</taxon>
        <taxon>Pleuronectes</taxon>
    </lineage>
</organism>
<accession>A0A9N7U1J8</accession>
<dbReference type="AlphaFoldDB" id="A0A9N7U1J8"/>
<dbReference type="EMBL" id="CADEAL010000535">
    <property type="protein sequence ID" value="CAB1421618.1"/>
    <property type="molecule type" value="Genomic_DNA"/>
</dbReference>
<sequence length="73" mass="8268">MPQRKRSFTFGAYGGVDKTFAKARSKWKQDGSDPRISATLEPQLFQPTLPYTTSPFPKEGKGLMRISKLNMLM</sequence>
<comment type="caution">
    <text evidence="1">The sequence shown here is derived from an EMBL/GenBank/DDBJ whole genome shotgun (WGS) entry which is preliminary data.</text>
</comment>
<keyword evidence="2" id="KW-1185">Reference proteome</keyword>
<reference evidence="1" key="1">
    <citation type="submission" date="2020-03" db="EMBL/GenBank/DDBJ databases">
        <authorList>
            <person name="Weist P."/>
        </authorList>
    </citation>
    <scope>NUCLEOTIDE SEQUENCE</scope>
</reference>
<name>A0A9N7U1J8_PLEPL</name>